<dbReference type="SUPFAM" id="SSF103473">
    <property type="entry name" value="MFS general substrate transporter"/>
    <property type="match status" value="1"/>
</dbReference>
<feature type="transmembrane region" description="Helical" evidence="6">
    <location>
        <begin position="215"/>
        <end position="236"/>
    </location>
</feature>
<reference evidence="8" key="1">
    <citation type="journal article" date="2020" name="Stud. Mycol.">
        <title>101 Dothideomycetes genomes: a test case for predicting lifestyles and emergence of pathogens.</title>
        <authorList>
            <person name="Haridas S."/>
            <person name="Albert R."/>
            <person name="Binder M."/>
            <person name="Bloem J."/>
            <person name="Labutti K."/>
            <person name="Salamov A."/>
            <person name="Andreopoulos B."/>
            <person name="Baker S."/>
            <person name="Barry K."/>
            <person name="Bills G."/>
            <person name="Bluhm B."/>
            <person name="Cannon C."/>
            <person name="Castanera R."/>
            <person name="Culley D."/>
            <person name="Daum C."/>
            <person name="Ezra D."/>
            <person name="Gonzalez J."/>
            <person name="Henrissat B."/>
            <person name="Kuo A."/>
            <person name="Liang C."/>
            <person name="Lipzen A."/>
            <person name="Lutzoni F."/>
            <person name="Magnuson J."/>
            <person name="Mondo S."/>
            <person name="Nolan M."/>
            <person name="Ohm R."/>
            <person name="Pangilinan J."/>
            <person name="Park H.-J."/>
            <person name="Ramirez L."/>
            <person name="Alfaro M."/>
            <person name="Sun H."/>
            <person name="Tritt A."/>
            <person name="Yoshinaga Y."/>
            <person name="Zwiers L.-H."/>
            <person name="Turgeon B."/>
            <person name="Goodwin S."/>
            <person name="Spatafora J."/>
            <person name="Crous P."/>
            <person name="Grigoriev I."/>
        </authorList>
    </citation>
    <scope>NUCLEOTIDE SEQUENCE</scope>
    <source>
        <strain evidence="8">CBS 161.51</strain>
    </source>
</reference>
<dbReference type="PROSITE" id="PS50850">
    <property type="entry name" value="MFS"/>
    <property type="match status" value="1"/>
</dbReference>
<feature type="transmembrane region" description="Helical" evidence="6">
    <location>
        <begin position="125"/>
        <end position="144"/>
    </location>
</feature>
<name>A0A6A5S671_9PLEO</name>
<evidence type="ECO:0000256" key="1">
    <source>
        <dbReference type="ARBA" id="ARBA00004141"/>
    </source>
</evidence>
<feature type="transmembrane region" description="Helical" evidence="6">
    <location>
        <begin position="95"/>
        <end position="113"/>
    </location>
</feature>
<dbReference type="Pfam" id="PF07690">
    <property type="entry name" value="MFS_1"/>
    <property type="match status" value="1"/>
</dbReference>
<evidence type="ECO:0000256" key="5">
    <source>
        <dbReference type="SAM" id="MobiDB-lite"/>
    </source>
</evidence>
<dbReference type="InterPro" id="IPR036259">
    <property type="entry name" value="MFS_trans_sf"/>
</dbReference>
<feature type="transmembrane region" description="Helical" evidence="6">
    <location>
        <begin position="290"/>
        <end position="312"/>
    </location>
</feature>
<evidence type="ECO:0000259" key="7">
    <source>
        <dbReference type="PROSITE" id="PS50850"/>
    </source>
</evidence>
<feature type="transmembrane region" description="Helical" evidence="6">
    <location>
        <begin position="372"/>
        <end position="390"/>
    </location>
</feature>
<dbReference type="Proteomes" id="UP000800038">
    <property type="component" value="Unassembled WGS sequence"/>
</dbReference>
<feature type="transmembrane region" description="Helical" evidence="6">
    <location>
        <begin position="397"/>
        <end position="418"/>
    </location>
</feature>
<dbReference type="EMBL" id="ML976332">
    <property type="protein sequence ID" value="KAF1934984.1"/>
    <property type="molecule type" value="Genomic_DNA"/>
</dbReference>
<evidence type="ECO:0000256" key="2">
    <source>
        <dbReference type="ARBA" id="ARBA00022692"/>
    </source>
</evidence>
<feature type="domain" description="Major facilitator superfamily (MFS) profile" evidence="7">
    <location>
        <begin position="60"/>
        <end position="558"/>
    </location>
</feature>
<keyword evidence="2 6" id="KW-0812">Transmembrane</keyword>
<dbReference type="GO" id="GO:0022857">
    <property type="term" value="F:transmembrane transporter activity"/>
    <property type="evidence" value="ECO:0007669"/>
    <property type="project" value="InterPro"/>
</dbReference>
<evidence type="ECO:0000256" key="3">
    <source>
        <dbReference type="ARBA" id="ARBA00022989"/>
    </source>
</evidence>
<evidence type="ECO:0000313" key="9">
    <source>
        <dbReference type="Proteomes" id="UP000800038"/>
    </source>
</evidence>
<feature type="region of interest" description="Disordered" evidence="5">
    <location>
        <begin position="1"/>
        <end position="32"/>
    </location>
</feature>
<dbReference type="PRINTS" id="PR01036">
    <property type="entry name" value="TCRTETB"/>
</dbReference>
<dbReference type="PANTHER" id="PTHR23501">
    <property type="entry name" value="MAJOR FACILITATOR SUPERFAMILY"/>
    <property type="match status" value="1"/>
</dbReference>
<keyword evidence="3 6" id="KW-1133">Transmembrane helix</keyword>
<dbReference type="GO" id="GO:0005886">
    <property type="term" value="C:plasma membrane"/>
    <property type="evidence" value="ECO:0007669"/>
    <property type="project" value="TreeGrafter"/>
</dbReference>
<sequence length="580" mass="62580">MELHNLKNNTSSILLHPQPTSPNQSTSQDGPLSARHDISILKADDQSPPPPPRRSNLLIVITSLYLATFLVALDTTILGTVLPAITSSFHALDDLAWYGSAYLLALTALQPTFGKLYKMVEDTKVLYLGCVGVFEGIIICATAPSSALFIAGRAVAGCGAAGLMQGSFAVITQTVPLSQRPFFFGLFVSAFGVSIGIGPVVGGTLADKGLWRWCFWLNLPLGALVMLLITLFLKLRTGNQGIVKSPPPTNNNSPRHILIRLDLAGTILLTSSMCTLFTAMQWGSSHHLPWLSPTIVGLFTVSGVLLALFLLLEWRMDDDASVPFRILKQRSIAFGVVYSFLFSMPNFAYGVYIPMFFQAVRGFSAQRSGIEILFLALTQILVVVVTGALVSKFGYYTPFIIVGTALSVVGSGLITLLTPTTPHTAWAVYFLLCGLGTGAAINLPYTAVSTVLREADMIQGNALLQFSFQLGGAISLCLSQTIFLSTLTSALQRTLPELAPRAVIKAGANNLTALTNSPEQLRTLRFAYQDAVRSVFMFLLVVSGLGFLASFGFECKNVREVERERDREQNIVVGNSVGPV</sequence>
<keyword evidence="4 6" id="KW-0472">Membrane</keyword>
<feature type="compositionally biased region" description="Polar residues" evidence="5">
    <location>
        <begin position="21"/>
        <end position="30"/>
    </location>
</feature>
<comment type="subcellular location">
    <subcellularLocation>
        <location evidence="1">Membrane</location>
        <topology evidence="1">Multi-pass membrane protein</topology>
    </subcellularLocation>
</comment>
<feature type="transmembrane region" description="Helical" evidence="6">
    <location>
        <begin position="257"/>
        <end position="278"/>
    </location>
</feature>
<accession>A0A6A5S671</accession>
<feature type="transmembrane region" description="Helical" evidence="6">
    <location>
        <begin position="531"/>
        <end position="553"/>
    </location>
</feature>
<gene>
    <name evidence="8" type="ORF">EJ02DRAFT_416446</name>
</gene>
<feature type="transmembrane region" description="Helical" evidence="6">
    <location>
        <begin position="183"/>
        <end position="203"/>
    </location>
</feature>
<dbReference type="CDD" id="cd17502">
    <property type="entry name" value="MFS_Azr1_MDR_like"/>
    <property type="match status" value="1"/>
</dbReference>
<dbReference type="OrthoDB" id="10021397at2759"/>
<dbReference type="PANTHER" id="PTHR23501:SF199">
    <property type="entry name" value="MFS EFFLUX TRANSPORTER INPD-RELATED"/>
    <property type="match status" value="1"/>
</dbReference>
<proteinExistence type="predicted"/>
<evidence type="ECO:0000256" key="6">
    <source>
        <dbReference type="SAM" id="Phobius"/>
    </source>
</evidence>
<organism evidence="8 9">
    <name type="scientific">Clathrospora elynae</name>
    <dbReference type="NCBI Taxonomy" id="706981"/>
    <lineage>
        <taxon>Eukaryota</taxon>
        <taxon>Fungi</taxon>
        <taxon>Dikarya</taxon>
        <taxon>Ascomycota</taxon>
        <taxon>Pezizomycotina</taxon>
        <taxon>Dothideomycetes</taxon>
        <taxon>Pleosporomycetidae</taxon>
        <taxon>Pleosporales</taxon>
        <taxon>Diademaceae</taxon>
        <taxon>Clathrospora</taxon>
    </lineage>
</organism>
<feature type="compositionally biased region" description="Polar residues" evidence="5">
    <location>
        <begin position="1"/>
        <end position="13"/>
    </location>
</feature>
<feature type="transmembrane region" description="Helical" evidence="6">
    <location>
        <begin position="57"/>
        <end position="83"/>
    </location>
</feature>
<dbReference type="InterPro" id="IPR011701">
    <property type="entry name" value="MFS"/>
</dbReference>
<feature type="transmembrane region" description="Helical" evidence="6">
    <location>
        <begin position="332"/>
        <end position="352"/>
    </location>
</feature>
<dbReference type="Gene3D" id="1.20.1250.20">
    <property type="entry name" value="MFS general substrate transporter like domains"/>
    <property type="match status" value="1"/>
</dbReference>
<protein>
    <submittedName>
        <fullName evidence="8">Permease of the major facilitator superfamily</fullName>
    </submittedName>
</protein>
<feature type="transmembrane region" description="Helical" evidence="6">
    <location>
        <begin position="466"/>
        <end position="487"/>
    </location>
</feature>
<keyword evidence="9" id="KW-1185">Reference proteome</keyword>
<dbReference type="InterPro" id="IPR020846">
    <property type="entry name" value="MFS_dom"/>
</dbReference>
<dbReference type="AlphaFoldDB" id="A0A6A5S671"/>
<feature type="transmembrane region" description="Helical" evidence="6">
    <location>
        <begin position="150"/>
        <end position="171"/>
    </location>
</feature>
<evidence type="ECO:0000256" key="4">
    <source>
        <dbReference type="ARBA" id="ARBA00023136"/>
    </source>
</evidence>
<dbReference type="Gene3D" id="1.20.1720.10">
    <property type="entry name" value="Multidrug resistance protein D"/>
    <property type="match status" value="1"/>
</dbReference>
<evidence type="ECO:0000313" key="8">
    <source>
        <dbReference type="EMBL" id="KAF1934984.1"/>
    </source>
</evidence>
<feature type="transmembrane region" description="Helical" evidence="6">
    <location>
        <begin position="424"/>
        <end position="445"/>
    </location>
</feature>